<dbReference type="InterPro" id="IPR017439">
    <property type="entry name" value="Amidohydrolase"/>
</dbReference>
<dbReference type="InterPro" id="IPR036264">
    <property type="entry name" value="Bact_exopeptidase_dim_dom"/>
</dbReference>
<dbReference type="Gene3D" id="3.40.630.10">
    <property type="entry name" value="Zn peptidases"/>
    <property type="match status" value="1"/>
</dbReference>
<accession>A0ABC9PC47</accession>
<comment type="catalytic activity">
    <reaction evidence="5">
        <text>N-acetyl-(2S,6S)-2,6-diaminopimelate + H2O = (2S,6S)-2,6-diaminopimelate + acetate</text>
        <dbReference type="Rhea" id="RHEA:20405"/>
        <dbReference type="ChEBI" id="CHEBI:15377"/>
        <dbReference type="ChEBI" id="CHEBI:30089"/>
        <dbReference type="ChEBI" id="CHEBI:57609"/>
        <dbReference type="ChEBI" id="CHEBI:58767"/>
        <dbReference type="EC" id="3.5.1.47"/>
    </reaction>
</comment>
<dbReference type="GO" id="GO:0019877">
    <property type="term" value="P:diaminopimelate biosynthetic process"/>
    <property type="evidence" value="ECO:0007669"/>
    <property type="project" value="UniProtKB-UniRule"/>
</dbReference>
<dbReference type="InterPro" id="IPR023905">
    <property type="entry name" value="AcetylDAP_deacetylase"/>
</dbReference>
<comment type="cofactor">
    <cofactor evidence="6">
        <name>Mn(2+)</name>
        <dbReference type="ChEBI" id="CHEBI:29035"/>
    </cofactor>
    <text evidence="6">The Mn(2+) ion enhances activity.</text>
</comment>
<proteinExistence type="inferred from homology"/>
<keyword evidence="6" id="KW-0464">Manganese</keyword>
<feature type="binding site" evidence="6">
    <location>
        <position position="146"/>
    </location>
    <ligand>
        <name>Mn(2+)</name>
        <dbReference type="ChEBI" id="CHEBI:29035"/>
        <label>2</label>
    </ligand>
</feature>
<dbReference type="PIRSF" id="PIRSF005962">
    <property type="entry name" value="Pept_M20D_amidohydro"/>
    <property type="match status" value="1"/>
</dbReference>
<evidence type="ECO:0000256" key="2">
    <source>
        <dbReference type="ARBA" id="ARBA00022801"/>
    </source>
</evidence>
<evidence type="ECO:0000256" key="3">
    <source>
        <dbReference type="ARBA" id="ARBA00022915"/>
    </source>
</evidence>
<evidence type="ECO:0000256" key="1">
    <source>
        <dbReference type="ARBA" id="ARBA00022605"/>
    </source>
</evidence>
<evidence type="ECO:0000256" key="6">
    <source>
        <dbReference type="PIRSR" id="PIRSR005962-1"/>
    </source>
</evidence>
<organism evidence="8 9">
    <name type="scientific">Streptococcus sanguinis SK405</name>
    <dbReference type="NCBI Taxonomy" id="888817"/>
    <lineage>
        <taxon>Bacteria</taxon>
        <taxon>Bacillati</taxon>
        <taxon>Bacillota</taxon>
        <taxon>Bacilli</taxon>
        <taxon>Lactobacillales</taxon>
        <taxon>Streptococcaceae</taxon>
        <taxon>Streptococcus</taxon>
    </lineage>
</organism>
<evidence type="ECO:0000313" key="9">
    <source>
        <dbReference type="Proteomes" id="UP000003857"/>
    </source>
</evidence>
<dbReference type="GO" id="GO:0050118">
    <property type="term" value="F:N-acetyldiaminopimelate deacetylase activity"/>
    <property type="evidence" value="ECO:0007669"/>
    <property type="project" value="UniProtKB-UniRule"/>
</dbReference>
<protein>
    <recommendedName>
        <fullName evidence="5">N-acetyldiaminopimelate deacetylase</fullName>
        <ecNumber evidence="5">3.5.1.47</ecNumber>
    </recommendedName>
</protein>
<evidence type="ECO:0000259" key="7">
    <source>
        <dbReference type="Pfam" id="PF07687"/>
    </source>
</evidence>
<dbReference type="EMBL" id="AEWZ01000003">
    <property type="protein sequence ID" value="EGC24492.1"/>
    <property type="molecule type" value="Genomic_DNA"/>
</dbReference>
<dbReference type="InterPro" id="IPR011650">
    <property type="entry name" value="Peptidase_M20_dimer"/>
</dbReference>
<dbReference type="EC" id="3.5.1.47" evidence="5"/>
<comment type="function">
    <text evidence="5">Catalyzes the conversion of N-acetyl-diaminopimelate to diaminopimelate and acetate.</text>
</comment>
<feature type="binding site" evidence="6">
    <location>
        <position position="172"/>
    </location>
    <ligand>
        <name>Mn(2+)</name>
        <dbReference type="ChEBI" id="CHEBI:29035"/>
        <label>2</label>
    </ligand>
</feature>
<dbReference type="AlphaFoldDB" id="A0ABC9PC47"/>
<dbReference type="PANTHER" id="PTHR11014">
    <property type="entry name" value="PEPTIDASE M20 FAMILY MEMBER"/>
    <property type="match status" value="1"/>
</dbReference>
<comment type="caution">
    <text evidence="8">The sequence shown here is derived from an EMBL/GenBank/DDBJ whole genome shotgun (WGS) entry which is preliminary data.</text>
</comment>
<dbReference type="CDD" id="cd05670">
    <property type="entry name" value="M20_Acy1_YkuR-like"/>
    <property type="match status" value="1"/>
</dbReference>
<comment type="similarity">
    <text evidence="5">Belongs to the peptidase M20A family. N-acetyldiaminopimelate deacetylase subfamily.</text>
</comment>
<feature type="binding site" evidence="6">
    <location>
        <position position="366"/>
    </location>
    <ligand>
        <name>Mn(2+)</name>
        <dbReference type="ChEBI" id="CHEBI:29035"/>
        <label>2</label>
    </ligand>
</feature>
<feature type="active site" description="Proton acceptor" evidence="5">
    <location>
        <position position="146"/>
    </location>
</feature>
<dbReference type="SUPFAM" id="SSF55031">
    <property type="entry name" value="Bacterial exopeptidase dimerisation domain"/>
    <property type="match status" value="1"/>
</dbReference>
<keyword evidence="6" id="KW-0479">Metal-binding</keyword>
<dbReference type="PANTHER" id="PTHR11014:SF98">
    <property type="entry name" value="N-ACETYLDIAMINOPIMELATE DEACETYLASE"/>
    <property type="match status" value="1"/>
</dbReference>
<comment type="pathway">
    <text evidence="5">Amino-acid biosynthesis; L-lysine biosynthesis via DAP pathway; LL-2,6-diaminopimelate from (S)-tetrahydrodipicolinate (acetylase route): step 3/3.</text>
</comment>
<keyword evidence="1 5" id="KW-0028">Amino-acid biosynthesis</keyword>
<dbReference type="Pfam" id="PF01546">
    <property type="entry name" value="Peptidase_M20"/>
    <property type="match status" value="1"/>
</dbReference>
<dbReference type="GO" id="GO:0009089">
    <property type="term" value="P:lysine biosynthetic process via diaminopimelate"/>
    <property type="evidence" value="ECO:0007669"/>
    <property type="project" value="UniProtKB-UniRule"/>
</dbReference>
<evidence type="ECO:0000256" key="5">
    <source>
        <dbReference type="HAMAP-Rule" id="MF_01692"/>
    </source>
</evidence>
<gene>
    <name evidence="8" type="primary">hipO2</name>
    <name evidence="8" type="ORF">HMPREF9390_1557</name>
</gene>
<feature type="binding site" evidence="6">
    <location>
        <position position="112"/>
    </location>
    <ligand>
        <name>Mn(2+)</name>
        <dbReference type="ChEBI" id="CHEBI:29035"/>
        <label>2</label>
    </ligand>
</feature>
<dbReference type="Pfam" id="PF07687">
    <property type="entry name" value="M20_dimer"/>
    <property type="match status" value="1"/>
</dbReference>
<dbReference type="FunFam" id="3.30.70.360:FF:000001">
    <property type="entry name" value="N-acetyldiaminopimelate deacetylase"/>
    <property type="match status" value="1"/>
</dbReference>
<keyword evidence="2 5" id="KW-0378">Hydrolase</keyword>
<keyword evidence="4 5" id="KW-0457">Lysine biosynthesis</keyword>
<sequence length="395" mass="43938">MGLAQNFDRSDKILKERKMLDYLNIRRDLHQIPEIGLEEYKTHAYLMQVIDGLTAGLDFVEIRTWRTGILVFIKGSSPDKTIGWRTDIDGLPIVEDTGLDFASTHEGRMHACGHDMHMTVALGLLEQAVSTQPTHNLLFLFQPAEENEAGGMLMYEDGAFGDWLPDEFYGLHVRPDLKVGDIATNRGTLFAGTCEVKLTFKGKGGHAAFPHEANDALVAASYFITQVQTIVSRNVDPIEGAVVTFGSLHAGTTNNVIAETAFLHGTIRTLTQEMNLLTQKRLREIAEGLAQSFGLELDLELKQGGYLPVENHPDLADELMDFFQKEEGVELIDIAPAMTGEDFGYLLSKVKGVMFWLGVDSPYALHHPKMTPDEAALPFAIEKIGKFLDYKINER</sequence>
<dbReference type="Proteomes" id="UP000003857">
    <property type="component" value="Unassembled WGS sequence"/>
</dbReference>
<keyword evidence="3 5" id="KW-0220">Diaminopimelate biosynthesis</keyword>
<feature type="binding site" evidence="6">
    <location>
        <position position="114"/>
    </location>
    <ligand>
        <name>Mn(2+)</name>
        <dbReference type="ChEBI" id="CHEBI:29035"/>
        <label>2</label>
    </ligand>
</feature>
<feature type="active site" evidence="5">
    <location>
        <position position="87"/>
    </location>
</feature>
<dbReference type="InterPro" id="IPR002933">
    <property type="entry name" value="Peptidase_M20"/>
</dbReference>
<evidence type="ECO:0000313" key="8">
    <source>
        <dbReference type="EMBL" id="EGC24492.1"/>
    </source>
</evidence>
<dbReference type="NCBIfam" id="TIGR01891">
    <property type="entry name" value="amidohydrolases"/>
    <property type="match status" value="1"/>
</dbReference>
<name>A0ABC9PC47_STRSA</name>
<dbReference type="SUPFAM" id="SSF53187">
    <property type="entry name" value="Zn-dependent exopeptidases"/>
    <property type="match status" value="1"/>
</dbReference>
<feature type="domain" description="Peptidase M20 dimerisation" evidence="7">
    <location>
        <begin position="192"/>
        <end position="287"/>
    </location>
</feature>
<dbReference type="HAMAP" id="MF_01692">
    <property type="entry name" value="DapEL"/>
    <property type="match status" value="1"/>
</dbReference>
<reference evidence="8 9" key="1">
    <citation type="submission" date="2011-01" db="EMBL/GenBank/DDBJ databases">
        <authorList>
            <person name="Muzny D."/>
            <person name="Qin X."/>
            <person name="Buhay C."/>
            <person name="Dugan-Rocha S."/>
            <person name="Ding Y."/>
            <person name="Chen G."/>
            <person name="Hawes A."/>
            <person name="Holder M."/>
            <person name="Jhangiani S."/>
            <person name="Johnson A."/>
            <person name="Khan Z."/>
            <person name="Li Z."/>
            <person name="Liu W."/>
            <person name="Liu X."/>
            <person name="Perez L."/>
            <person name="Shen H."/>
            <person name="Wang Q."/>
            <person name="Watt J."/>
            <person name="Xi L."/>
            <person name="Xin Y."/>
            <person name="Zhou J."/>
            <person name="Deng J."/>
            <person name="Jiang H."/>
            <person name="Liu Y."/>
            <person name="Qu J."/>
            <person name="Song X.-Z."/>
            <person name="Zhang L."/>
            <person name="Villasana D."/>
            <person name="Johnson A."/>
            <person name="Liu J."/>
            <person name="Liyanage D."/>
            <person name="Lorensuhewa L."/>
            <person name="Robinson T."/>
            <person name="Song A."/>
            <person name="Song B.-B."/>
            <person name="Dinh H."/>
            <person name="Thornton R."/>
            <person name="Coyle M."/>
            <person name="Francisco L."/>
            <person name="Jackson L."/>
            <person name="Javaid M."/>
            <person name="Korchina V."/>
            <person name="Kovar C."/>
            <person name="Mata R."/>
            <person name="Mathew T."/>
            <person name="Ngo R."/>
            <person name="Nguyen L."/>
            <person name="Nguyen N."/>
            <person name="Okwuonu G."/>
            <person name="Ongeri F."/>
            <person name="Pham C."/>
            <person name="Simmons D."/>
            <person name="Wilczek-Boney K."/>
            <person name="Hale W."/>
            <person name="Jakkamsetti A."/>
            <person name="Pham P."/>
            <person name="Ruth R."/>
            <person name="San Lucas F."/>
            <person name="Warren J."/>
            <person name="Zhang J."/>
            <person name="Zhao Z."/>
            <person name="Zhou C."/>
            <person name="Zhu D."/>
            <person name="Lee S."/>
            <person name="Bess C."/>
            <person name="Blankenburg K."/>
            <person name="Forbes L."/>
            <person name="Fu Q."/>
            <person name="Gubbala S."/>
            <person name="Hirani K."/>
            <person name="Jayaseelan J.C."/>
            <person name="Lara F."/>
            <person name="Munidasa M."/>
            <person name="Palculict T."/>
            <person name="Patil S."/>
            <person name="Pu L.-L."/>
            <person name="Saada N."/>
            <person name="Tang L."/>
            <person name="Weissenberger G."/>
            <person name="Zhu Y."/>
            <person name="Hemphill L."/>
            <person name="Shang Y."/>
            <person name="Youmans B."/>
            <person name="Ayvaz T."/>
            <person name="Ross M."/>
            <person name="Santibanez J."/>
            <person name="Aqrawi P."/>
            <person name="Gross S."/>
            <person name="Joshi V."/>
            <person name="Fowler G."/>
            <person name="Nazareth L."/>
            <person name="Reid J."/>
            <person name="Worley K."/>
            <person name="Petrosino J."/>
            <person name="Highlander S."/>
            <person name="Gibbs R."/>
        </authorList>
    </citation>
    <scope>NUCLEOTIDE SEQUENCE [LARGE SCALE GENOMIC DNA]</scope>
    <source>
        <strain evidence="8 9">SK405</strain>
    </source>
</reference>
<evidence type="ECO:0000256" key="4">
    <source>
        <dbReference type="ARBA" id="ARBA00023154"/>
    </source>
</evidence>
<dbReference type="Gene3D" id="3.30.70.360">
    <property type="match status" value="1"/>
</dbReference>